<evidence type="ECO:0000259" key="6">
    <source>
        <dbReference type="PROSITE" id="PS51194"/>
    </source>
</evidence>
<keyword evidence="8" id="KW-1185">Reference proteome</keyword>
<dbReference type="GO" id="GO:0003677">
    <property type="term" value="F:DNA binding"/>
    <property type="evidence" value="ECO:0007669"/>
    <property type="project" value="UniProtKB-KW"/>
</dbReference>
<dbReference type="Pfam" id="PF00271">
    <property type="entry name" value="Helicase_C"/>
    <property type="match status" value="1"/>
</dbReference>
<dbReference type="OrthoDB" id="10261556at2759"/>
<reference evidence="7" key="1">
    <citation type="journal article" date="2020" name="Fungal Divers.">
        <title>Resolving the Mortierellaceae phylogeny through synthesis of multi-gene phylogenetics and phylogenomics.</title>
        <authorList>
            <person name="Vandepol N."/>
            <person name="Liber J."/>
            <person name="Desiro A."/>
            <person name="Na H."/>
            <person name="Kennedy M."/>
            <person name="Barry K."/>
            <person name="Grigoriev I.V."/>
            <person name="Miller A.N."/>
            <person name="O'Donnell K."/>
            <person name="Stajich J.E."/>
            <person name="Bonito G."/>
        </authorList>
    </citation>
    <scope>NUCLEOTIDE SEQUENCE</scope>
    <source>
        <strain evidence="7">MES-2147</strain>
    </source>
</reference>
<dbReference type="GO" id="GO:0043138">
    <property type="term" value="F:3'-5' DNA helicase activity"/>
    <property type="evidence" value="ECO:0007669"/>
    <property type="project" value="UniProtKB-EC"/>
</dbReference>
<dbReference type="GO" id="GO:0009378">
    <property type="term" value="F:four-way junction helicase activity"/>
    <property type="evidence" value="ECO:0007669"/>
    <property type="project" value="TreeGrafter"/>
</dbReference>
<dbReference type="InterPro" id="IPR001650">
    <property type="entry name" value="Helicase_C-like"/>
</dbReference>
<dbReference type="PANTHER" id="PTHR13710:SF105">
    <property type="entry name" value="ATP-DEPENDENT DNA HELICASE Q1"/>
    <property type="match status" value="1"/>
</dbReference>
<dbReference type="GO" id="GO:0005737">
    <property type="term" value="C:cytoplasm"/>
    <property type="evidence" value="ECO:0007669"/>
    <property type="project" value="TreeGrafter"/>
</dbReference>
<sequence length="193" mass="21923">MDVINFLHFKDVSIVNVGNDRLNIKYSVVEMKEAASSFRDLAFLQDMVKTIVYIDNRKDVDSVAKYVGSLIGNKQVAAYHSIKSEELKKLRIEEFKNNEKRVLISTEAAGMGCDIRDVKRVVQYGYPKTLSMLIQRLGRAARDPTLSGTSIFLVPPRPGSDVPQELRGYVETTGCRRRYLNTYFENVHQDVAV</sequence>
<dbReference type="PROSITE" id="PS51194">
    <property type="entry name" value="HELICASE_CTER"/>
    <property type="match status" value="1"/>
</dbReference>
<keyword evidence="3" id="KW-0413">Isomerase</keyword>
<evidence type="ECO:0000256" key="5">
    <source>
        <dbReference type="ARBA" id="ARBA00034808"/>
    </source>
</evidence>
<dbReference type="AlphaFoldDB" id="A0A9P6MCS3"/>
<accession>A0A9P6MCS3</accession>
<name>A0A9P6MCS3_9FUNG</name>
<dbReference type="SMART" id="SM00490">
    <property type="entry name" value="HELICc"/>
    <property type="match status" value="1"/>
</dbReference>
<proteinExistence type="inferred from homology"/>
<comment type="similarity">
    <text evidence="1">Belongs to the helicase family. RecQ subfamily.</text>
</comment>
<dbReference type="Gene3D" id="3.40.50.300">
    <property type="entry name" value="P-loop containing nucleotide triphosphate hydrolases"/>
    <property type="match status" value="1"/>
</dbReference>
<comment type="caution">
    <text evidence="7">The sequence shown here is derived from an EMBL/GenBank/DDBJ whole genome shotgun (WGS) entry which is preliminary data.</text>
</comment>
<protein>
    <recommendedName>
        <fullName evidence="5">DNA 3'-5' helicase</fullName>
        <ecNumber evidence="5">5.6.2.4</ecNumber>
    </recommendedName>
</protein>
<dbReference type="Proteomes" id="UP000749646">
    <property type="component" value="Unassembled WGS sequence"/>
</dbReference>
<comment type="catalytic activity">
    <reaction evidence="4">
        <text>Couples ATP hydrolysis with the unwinding of duplex DNA by translocating in the 3'-5' direction.</text>
        <dbReference type="EC" id="5.6.2.4"/>
    </reaction>
</comment>
<dbReference type="InterPro" id="IPR027417">
    <property type="entry name" value="P-loop_NTPase"/>
</dbReference>
<keyword evidence="2" id="KW-0238">DNA-binding</keyword>
<dbReference type="GO" id="GO:0000724">
    <property type="term" value="P:double-strand break repair via homologous recombination"/>
    <property type="evidence" value="ECO:0007669"/>
    <property type="project" value="TreeGrafter"/>
</dbReference>
<evidence type="ECO:0000313" key="7">
    <source>
        <dbReference type="EMBL" id="KAF9992397.1"/>
    </source>
</evidence>
<organism evidence="7 8">
    <name type="scientific">Modicella reniformis</name>
    <dbReference type="NCBI Taxonomy" id="1440133"/>
    <lineage>
        <taxon>Eukaryota</taxon>
        <taxon>Fungi</taxon>
        <taxon>Fungi incertae sedis</taxon>
        <taxon>Mucoromycota</taxon>
        <taxon>Mortierellomycotina</taxon>
        <taxon>Mortierellomycetes</taxon>
        <taxon>Mortierellales</taxon>
        <taxon>Mortierellaceae</taxon>
        <taxon>Modicella</taxon>
    </lineage>
</organism>
<dbReference type="EC" id="5.6.2.4" evidence="5"/>
<dbReference type="PANTHER" id="PTHR13710">
    <property type="entry name" value="DNA HELICASE RECQ FAMILY MEMBER"/>
    <property type="match status" value="1"/>
</dbReference>
<feature type="domain" description="Helicase C-terminal" evidence="6">
    <location>
        <begin position="42"/>
        <end position="193"/>
    </location>
</feature>
<dbReference type="SUPFAM" id="SSF52540">
    <property type="entry name" value="P-loop containing nucleoside triphosphate hydrolases"/>
    <property type="match status" value="1"/>
</dbReference>
<gene>
    <name evidence="7" type="ORF">BGZ65_012286</name>
</gene>
<evidence type="ECO:0000256" key="3">
    <source>
        <dbReference type="ARBA" id="ARBA00023235"/>
    </source>
</evidence>
<evidence type="ECO:0000256" key="1">
    <source>
        <dbReference type="ARBA" id="ARBA00005446"/>
    </source>
</evidence>
<dbReference type="EMBL" id="JAAAHW010002213">
    <property type="protein sequence ID" value="KAF9992397.1"/>
    <property type="molecule type" value="Genomic_DNA"/>
</dbReference>
<evidence type="ECO:0000256" key="4">
    <source>
        <dbReference type="ARBA" id="ARBA00034617"/>
    </source>
</evidence>
<dbReference type="GO" id="GO:0005694">
    <property type="term" value="C:chromosome"/>
    <property type="evidence" value="ECO:0007669"/>
    <property type="project" value="TreeGrafter"/>
</dbReference>
<evidence type="ECO:0000256" key="2">
    <source>
        <dbReference type="ARBA" id="ARBA00023125"/>
    </source>
</evidence>
<evidence type="ECO:0000313" key="8">
    <source>
        <dbReference type="Proteomes" id="UP000749646"/>
    </source>
</evidence>